<accession>S6TTI5</accession>
<name>S6TTI5_PSESF</name>
<proteinExistence type="predicted"/>
<dbReference type="PATRIC" id="fig|1194404.4.peg.4582"/>
<organism evidence="1 2">
    <name type="scientific">Pseudomonas syringae pv. actinidiae ICMP 18807</name>
    <dbReference type="NCBI Taxonomy" id="1194404"/>
    <lineage>
        <taxon>Bacteria</taxon>
        <taxon>Pseudomonadati</taxon>
        <taxon>Pseudomonadota</taxon>
        <taxon>Gammaproteobacteria</taxon>
        <taxon>Pseudomonadales</taxon>
        <taxon>Pseudomonadaceae</taxon>
        <taxon>Pseudomonas</taxon>
        <taxon>Pseudomonas syringae</taxon>
    </lineage>
</organism>
<evidence type="ECO:0000313" key="1">
    <source>
        <dbReference type="EMBL" id="EPN46941.1"/>
    </source>
</evidence>
<comment type="caution">
    <text evidence="1">The sequence shown here is derived from an EMBL/GenBank/DDBJ whole genome shotgun (WGS) entry which is preliminary data.</text>
</comment>
<gene>
    <name evidence="1" type="ORF">A244_22251</name>
</gene>
<sequence length="99" mass="11687">MPRRTCSIISEQLRTLIYFTVLVFIPNQQTIIFPYPTTFFRKTVSVVIKVNATFSRNRFNSVAIKIEYKRASRVLSLLKRLLYFGLHILADFLKVWQAE</sequence>
<dbReference type="AlphaFoldDB" id="S6TTI5"/>
<reference evidence="1 2" key="1">
    <citation type="journal article" date="2013" name="PLoS Pathog.">
        <title>Genomic analysis of the Kiwifruit pathogen Pseudomonas syringae pv. actinidiae provides insight into the origins of an emergent plant disease.</title>
        <authorList>
            <person name="McCann H.C."/>
            <person name="Rikkerink E.H."/>
            <person name="Bertels F."/>
            <person name="Fiers M."/>
            <person name="Lu A."/>
            <person name="Rees-George J."/>
            <person name="Andersen M.T."/>
            <person name="Gleave A.P."/>
            <person name="Haubold B."/>
            <person name="Wohlers M.W."/>
            <person name="Guttman D.S."/>
            <person name="Wang P.W."/>
            <person name="Straub C."/>
            <person name="Vanneste J.L."/>
            <person name="Rainey P.B."/>
            <person name="Templeton M.D."/>
        </authorList>
    </citation>
    <scope>NUCLEOTIDE SEQUENCE [LARGE SCALE GENOMIC DNA]</scope>
    <source>
        <strain evidence="1 2">ICMP 18807</strain>
    </source>
</reference>
<protein>
    <submittedName>
        <fullName evidence="1">Uncharacterized protein</fullName>
    </submittedName>
</protein>
<dbReference type="EMBL" id="AOKG01001556">
    <property type="protein sequence ID" value="EPN46941.1"/>
    <property type="molecule type" value="Genomic_DNA"/>
</dbReference>
<dbReference type="Proteomes" id="UP000015729">
    <property type="component" value="Unassembled WGS sequence"/>
</dbReference>
<evidence type="ECO:0000313" key="2">
    <source>
        <dbReference type="Proteomes" id="UP000015729"/>
    </source>
</evidence>